<evidence type="ECO:0000256" key="1">
    <source>
        <dbReference type="SAM" id="MobiDB-lite"/>
    </source>
</evidence>
<feature type="region of interest" description="Disordered" evidence="1">
    <location>
        <begin position="69"/>
        <end position="120"/>
    </location>
</feature>
<reference evidence="2" key="1">
    <citation type="journal article" date="2014" name="Front. Microbiol.">
        <title>High frequency of phylogenetically diverse reductive dehalogenase-homologous genes in deep subseafloor sedimentary metagenomes.</title>
        <authorList>
            <person name="Kawai M."/>
            <person name="Futagami T."/>
            <person name="Toyoda A."/>
            <person name="Takaki Y."/>
            <person name="Nishi S."/>
            <person name="Hori S."/>
            <person name="Arai W."/>
            <person name="Tsubouchi T."/>
            <person name="Morono Y."/>
            <person name="Uchiyama I."/>
            <person name="Ito T."/>
            <person name="Fujiyama A."/>
            <person name="Inagaki F."/>
            <person name="Takami H."/>
        </authorList>
    </citation>
    <scope>NUCLEOTIDE SEQUENCE</scope>
    <source>
        <strain evidence="2">Expedition CK06-06</strain>
    </source>
</reference>
<gene>
    <name evidence="2" type="ORF">S03H2_07532</name>
</gene>
<proteinExistence type="predicted"/>
<name>X1DVK9_9ZZZZ</name>
<dbReference type="EMBL" id="BARU01003489">
    <property type="protein sequence ID" value="GAH24282.1"/>
    <property type="molecule type" value="Genomic_DNA"/>
</dbReference>
<feature type="non-terminal residue" evidence="2">
    <location>
        <position position="141"/>
    </location>
</feature>
<comment type="caution">
    <text evidence="2">The sequence shown here is derived from an EMBL/GenBank/DDBJ whole genome shotgun (WGS) entry which is preliminary data.</text>
</comment>
<accession>X1DVK9</accession>
<evidence type="ECO:0000313" key="2">
    <source>
        <dbReference type="EMBL" id="GAH24282.1"/>
    </source>
</evidence>
<dbReference type="AlphaFoldDB" id="X1DVK9"/>
<sequence>MYTGKLFKGIMYLGFFGGQMSGRYDDRYNERRPNLSFRISPEVKDQLLELQDGSDKTLGEIAENVMNDALMSSKRNRGSDMNPVYPNRSRDNVVNGDRSNNNLYDDGFKNGFKNGSNHAKKDIKNRLTKNSQKINDKVNGL</sequence>
<protein>
    <submittedName>
        <fullName evidence="2">Uncharacterized protein</fullName>
    </submittedName>
</protein>
<organism evidence="2">
    <name type="scientific">marine sediment metagenome</name>
    <dbReference type="NCBI Taxonomy" id="412755"/>
    <lineage>
        <taxon>unclassified sequences</taxon>
        <taxon>metagenomes</taxon>
        <taxon>ecological metagenomes</taxon>
    </lineage>
</organism>